<feature type="compositionally biased region" description="Low complexity" evidence="10">
    <location>
        <begin position="8"/>
        <end position="22"/>
    </location>
</feature>
<dbReference type="PANTHER" id="PTHR14614:SF39">
    <property type="entry name" value="HISTIDINE PROTEIN METHYLTRANSFERASE 1 HOMOLOG"/>
    <property type="match status" value="1"/>
</dbReference>
<evidence type="ECO:0000313" key="11">
    <source>
        <dbReference type="EnsemblPlants" id="LPERR09G04920.1"/>
    </source>
</evidence>
<dbReference type="InterPro" id="IPR019410">
    <property type="entry name" value="Methyltransf_16"/>
</dbReference>
<sequence length="420" mass="45550">MEDKEASKNAATAATSSSPLFSFSNPNSSFGFGFGASSGPPPPPPPPAVEVLLSEESPVVTGELEAVVVDDSLSIYKGRASTSDVFGVRNSDLVPGKYEGGLKLWEGSLDLVKTLNSDIKEDRLLVGGKRVLEIGCGHGLPGIFAGLKGASLVHFQDFNAEVLRCLTIPNVKANLLKESSQKKFTSGSVGFFAGDWSEIDSLLLRGDADLDKSTDNHENNNAYNGYDIILMAETVYAISSLTNLYKLIKKCLRYPGGVVYMAGKKHYFGVGGGTRQFVRLVTEDGAMQSNLLAEVADGSSNDAGISCRTASFFHYQRLECQDDGGPPRSSRWQWLQALNGKPTSPCFFHVKKLKWSRISSVLLPRKLAEFSSKIRHVRSTMDATDICPTIIFASQWGLPVLSRPLLAGNKARNHYHGKSF</sequence>
<keyword evidence="5" id="KW-0489">Methyltransferase</keyword>
<proteinExistence type="inferred from homology"/>
<dbReference type="STRING" id="77586.A0A0D9XCW5"/>
<dbReference type="GO" id="GO:0032259">
    <property type="term" value="P:methylation"/>
    <property type="evidence" value="ECO:0007669"/>
    <property type="project" value="UniProtKB-KW"/>
</dbReference>
<dbReference type="GO" id="GO:0005737">
    <property type="term" value="C:cytoplasm"/>
    <property type="evidence" value="ECO:0007669"/>
    <property type="project" value="UniProtKB-SubCell"/>
</dbReference>
<dbReference type="EnsemblPlants" id="LPERR09G04920.1">
    <property type="protein sequence ID" value="LPERR09G04920.1"/>
    <property type="gene ID" value="LPERR09G04920"/>
</dbReference>
<evidence type="ECO:0000256" key="6">
    <source>
        <dbReference type="ARBA" id="ARBA00022679"/>
    </source>
</evidence>
<dbReference type="HOGENOM" id="CLU_038704_2_1_1"/>
<keyword evidence="4" id="KW-0963">Cytoplasm</keyword>
<evidence type="ECO:0000313" key="12">
    <source>
        <dbReference type="Proteomes" id="UP000032180"/>
    </source>
</evidence>
<protein>
    <recommendedName>
        <fullName evidence="3">protein-histidine N-methyltransferase</fullName>
        <ecNumber evidence="3">2.1.1.85</ecNumber>
    </recommendedName>
</protein>
<evidence type="ECO:0000256" key="4">
    <source>
        <dbReference type="ARBA" id="ARBA00022490"/>
    </source>
</evidence>
<dbReference type="SUPFAM" id="SSF53335">
    <property type="entry name" value="S-adenosyl-L-methionine-dependent methyltransferases"/>
    <property type="match status" value="1"/>
</dbReference>
<keyword evidence="6" id="KW-0808">Transferase</keyword>
<dbReference type="GO" id="GO:0005634">
    <property type="term" value="C:nucleus"/>
    <property type="evidence" value="ECO:0007669"/>
    <property type="project" value="UniProtKB-SubCell"/>
</dbReference>
<dbReference type="AlphaFoldDB" id="A0A0D9XCW5"/>
<dbReference type="GO" id="GO:0018064">
    <property type="term" value="F:protein-L-histidine N-tele-methyltransferase activity"/>
    <property type="evidence" value="ECO:0007669"/>
    <property type="project" value="UniProtKB-EC"/>
</dbReference>
<dbReference type="Proteomes" id="UP000032180">
    <property type="component" value="Chromosome 9"/>
</dbReference>
<comment type="similarity">
    <text evidence="9">Belongs to the methyltransferase superfamily. METTL18 family.</text>
</comment>
<evidence type="ECO:0000256" key="8">
    <source>
        <dbReference type="ARBA" id="ARBA00023242"/>
    </source>
</evidence>
<evidence type="ECO:0000256" key="7">
    <source>
        <dbReference type="ARBA" id="ARBA00022691"/>
    </source>
</evidence>
<dbReference type="InterPro" id="IPR029063">
    <property type="entry name" value="SAM-dependent_MTases_sf"/>
</dbReference>
<keyword evidence="8" id="KW-0539">Nucleus</keyword>
<reference evidence="12" key="2">
    <citation type="submission" date="2013-12" db="EMBL/GenBank/DDBJ databases">
        <authorList>
            <person name="Yu Y."/>
            <person name="Lee S."/>
            <person name="de Baynast K."/>
            <person name="Wissotski M."/>
            <person name="Liu L."/>
            <person name="Talag J."/>
            <person name="Goicoechea J."/>
            <person name="Angelova A."/>
            <person name="Jetty R."/>
            <person name="Kudrna D."/>
            <person name="Golser W."/>
            <person name="Rivera L."/>
            <person name="Zhang J."/>
            <person name="Wing R."/>
        </authorList>
    </citation>
    <scope>NUCLEOTIDE SEQUENCE</scope>
</reference>
<keyword evidence="7" id="KW-0949">S-adenosyl-L-methionine</keyword>
<dbReference type="PANTHER" id="PTHR14614">
    <property type="entry name" value="HEPATOCELLULAR CARCINOMA-ASSOCIATED ANTIGEN"/>
    <property type="match status" value="1"/>
</dbReference>
<evidence type="ECO:0000256" key="3">
    <source>
        <dbReference type="ARBA" id="ARBA00012533"/>
    </source>
</evidence>
<dbReference type="Gene3D" id="3.40.50.150">
    <property type="entry name" value="Vaccinia Virus protein VP39"/>
    <property type="match status" value="1"/>
</dbReference>
<accession>A0A0D9XCW5</accession>
<evidence type="ECO:0000256" key="1">
    <source>
        <dbReference type="ARBA" id="ARBA00004123"/>
    </source>
</evidence>
<evidence type="ECO:0000256" key="5">
    <source>
        <dbReference type="ARBA" id="ARBA00022603"/>
    </source>
</evidence>
<reference evidence="11" key="3">
    <citation type="submission" date="2015-04" db="UniProtKB">
        <authorList>
            <consortium name="EnsemblPlants"/>
        </authorList>
    </citation>
    <scope>IDENTIFICATION</scope>
</reference>
<organism evidence="11 12">
    <name type="scientific">Leersia perrieri</name>
    <dbReference type="NCBI Taxonomy" id="77586"/>
    <lineage>
        <taxon>Eukaryota</taxon>
        <taxon>Viridiplantae</taxon>
        <taxon>Streptophyta</taxon>
        <taxon>Embryophyta</taxon>
        <taxon>Tracheophyta</taxon>
        <taxon>Spermatophyta</taxon>
        <taxon>Magnoliopsida</taxon>
        <taxon>Liliopsida</taxon>
        <taxon>Poales</taxon>
        <taxon>Poaceae</taxon>
        <taxon>BOP clade</taxon>
        <taxon>Oryzoideae</taxon>
        <taxon>Oryzeae</taxon>
        <taxon>Oryzinae</taxon>
        <taxon>Leersia</taxon>
    </lineage>
</organism>
<dbReference type="eggNOG" id="KOG2920">
    <property type="taxonomic scope" value="Eukaryota"/>
</dbReference>
<dbReference type="Gramene" id="LPERR09G04920.1">
    <property type="protein sequence ID" value="LPERR09G04920.1"/>
    <property type="gene ID" value="LPERR09G04920"/>
</dbReference>
<dbReference type="EC" id="2.1.1.85" evidence="3"/>
<evidence type="ECO:0000256" key="2">
    <source>
        <dbReference type="ARBA" id="ARBA00004496"/>
    </source>
</evidence>
<dbReference type="Pfam" id="PF10294">
    <property type="entry name" value="Methyltransf_16"/>
    <property type="match status" value="1"/>
</dbReference>
<comment type="subcellular location">
    <subcellularLocation>
        <location evidence="2">Cytoplasm</location>
    </subcellularLocation>
    <subcellularLocation>
        <location evidence="1">Nucleus</location>
    </subcellularLocation>
</comment>
<evidence type="ECO:0000256" key="10">
    <source>
        <dbReference type="SAM" id="MobiDB-lite"/>
    </source>
</evidence>
<feature type="region of interest" description="Disordered" evidence="10">
    <location>
        <begin position="1"/>
        <end position="22"/>
    </location>
</feature>
<reference evidence="11 12" key="1">
    <citation type="submission" date="2012-08" db="EMBL/GenBank/DDBJ databases">
        <title>Oryza genome evolution.</title>
        <authorList>
            <person name="Wing R.A."/>
        </authorList>
    </citation>
    <scope>NUCLEOTIDE SEQUENCE</scope>
</reference>
<evidence type="ECO:0000256" key="9">
    <source>
        <dbReference type="ARBA" id="ARBA00038126"/>
    </source>
</evidence>
<keyword evidence="12" id="KW-1185">Reference proteome</keyword>
<name>A0A0D9XCW5_9ORYZ</name>